<keyword evidence="3" id="KW-1185">Reference proteome</keyword>
<dbReference type="InterPro" id="IPR023210">
    <property type="entry name" value="NADP_OxRdtase_dom"/>
</dbReference>
<dbReference type="Proteomes" id="UP000006859">
    <property type="component" value="Chromosome"/>
</dbReference>
<dbReference type="Gene3D" id="3.20.20.100">
    <property type="entry name" value="NADP-dependent oxidoreductase domain"/>
    <property type="match status" value="1"/>
</dbReference>
<dbReference type="InterPro" id="IPR036812">
    <property type="entry name" value="NAD(P)_OxRdtase_dom_sf"/>
</dbReference>
<evidence type="ECO:0000313" key="3">
    <source>
        <dbReference type="Proteomes" id="UP000006859"/>
    </source>
</evidence>
<dbReference type="EMBL" id="CP002038">
    <property type="protein sequence ID" value="ADM97371.1"/>
    <property type="molecule type" value="Genomic_DNA"/>
</dbReference>
<organism evidence="2 3">
    <name type="scientific">Dickeya dadantii (strain 3937)</name>
    <name type="common">Erwinia chrysanthemi (strain 3937)</name>
    <dbReference type="NCBI Taxonomy" id="198628"/>
    <lineage>
        <taxon>Bacteria</taxon>
        <taxon>Pseudomonadati</taxon>
        <taxon>Pseudomonadota</taxon>
        <taxon>Gammaproteobacteria</taxon>
        <taxon>Enterobacterales</taxon>
        <taxon>Pectobacteriaceae</taxon>
        <taxon>Dickeya</taxon>
    </lineage>
</organism>
<dbReference type="eggNOG" id="COG0667">
    <property type="taxonomic scope" value="Bacteria"/>
</dbReference>
<dbReference type="GO" id="GO:0016491">
    <property type="term" value="F:oxidoreductase activity"/>
    <property type="evidence" value="ECO:0007669"/>
    <property type="project" value="InterPro"/>
</dbReference>
<dbReference type="HOGENOM" id="CLU_023205_5_0_6"/>
<dbReference type="SUPFAM" id="SSF51430">
    <property type="entry name" value="NAD(P)-linked oxidoreductase"/>
    <property type="match status" value="1"/>
</dbReference>
<sequence>MHRIVSCIECVELIKKNCFQENIMNRRHFLKVAAGSAITTMAFNAIAQTQGGSSSSATVATVIPSSLKERGSILPTRGNIVRSTLPLNQAIPGMRYRTPYRFGMGGTQIGNIFAAISDEQAHNVLEAAWASGVRYFDTSPFYGYGLSEYRLGRFLRGKRPDEYIVSTKVGRVLRPTTQPVANAALWASPAPFSYEYDFSAAGTRRSVEDSLQRLGIPKIDIVYIHDLSPDNTELPLPWQTHFTQAAKGAMVELSRMRDEGLIRGWGFGINTPNAAVLAAESDVPTPDIVLLACQYSLLDHVDTLNKTFPVLQKKGISVVVGTPLNDGFLGGRSRYHFSDKIPPGAVEKRAQLATIADRFGVDIRTAALQFAAAPTIVSAVIPGARVPGQVRANADSMKVAIPPAFWETLRREGLIAPNAPVPV</sequence>
<feature type="domain" description="NADP-dependent oxidoreductase" evidence="1">
    <location>
        <begin position="103"/>
        <end position="409"/>
    </location>
</feature>
<dbReference type="KEGG" id="ddd:Dda3937_01967"/>
<dbReference type="InterPro" id="IPR020471">
    <property type="entry name" value="AKR"/>
</dbReference>
<protein>
    <submittedName>
        <fullName evidence="2">L-fucose dehydrogenase</fullName>
    </submittedName>
</protein>
<dbReference type="PANTHER" id="PTHR42686">
    <property type="entry name" value="GH17980P-RELATED"/>
    <property type="match status" value="1"/>
</dbReference>
<reference evidence="2 3" key="1">
    <citation type="journal article" date="2011" name="J. Bacteriol.">
        <title>Genome sequence of the plant-pathogenic bacterium Dickeya dadantii 3937.</title>
        <authorList>
            <person name="Glasner J.D."/>
            <person name="Yang C.H."/>
            <person name="Reverchon S."/>
            <person name="Hugouvieux-Cotte-Pattat N."/>
            <person name="Condemine G."/>
            <person name="Bohin J.P."/>
            <person name="Van Gijsegem F."/>
            <person name="Yang S."/>
            <person name="Franza T."/>
            <person name="Expert D."/>
            <person name="Plunkett G. III"/>
            <person name="San Francisco M.J."/>
            <person name="Charkowski A.O."/>
            <person name="Py B."/>
            <person name="Bell K."/>
            <person name="Rauscher L."/>
            <person name="Rodriguez-Palenzuela P."/>
            <person name="Toussaint A."/>
            <person name="Holeva M.C."/>
            <person name="He S.Y."/>
            <person name="Douet V."/>
            <person name="Boccara M."/>
            <person name="Blanco C."/>
            <person name="Toth I."/>
            <person name="Anderson B.D."/>
            <person name="Biehl B.S."/>
            <person name="Mau B."/>
            <person name="Flynn S.M."/>
            <person name="Barras F."/>
            <person name="Lindeberg M."/>
            <person name="Birch P.R."/>
            <person name="Tsuyumu S."/>
            <person name="Shi X."/>
            <person name="Hibbing M."/>
            <person name="Yap M.N."/>
            <person name="Carpentier M."/>
            <person name="Dassa E."/>
            <person name="Umehara M."/>
            <person name="Kim J.F."/>
            <person name="Rusch M."/>
            <person name="Soni P."/>
            <person name="Mayhew G.F."/>
            <person name="Fouts D.E."/>
            <person name="Gill S.R."/>
            <person name="Blattner F.R."/>
            <person name="Keen N.T."/>
            <person name="Perna N.T."/>
        </authorList>
    </citation>
    <scope>NUCLEOTIDE SEQUENCE [LARGE SCALE GENOMIC DNA]</scope>
    <source>
        <strain evidence="2 3">3937</strain>
    </source>
</reference>
<dbReference type="PANTHER" id="PTHR42686:SF1">
    <property type="entry name" value="GH17980P-RELATED"/>
    <property type="match status" value="1"/>
</dbReference>
<gene>
    <name evidence="2" type="ordered locus">Dda3937_01967</name>
</gene>
<evidence type="ECO:0000259" key="1">
    <source>
        <dbReference type="Pfam" id="PF00248"/>
    </source>
</evidence>
<evidence type="ECO:0000313" key="2">
    <source>
        <dbReference type="EMBL" id="ADM97371.1"/>
    </source>
</evidence>
<dbReference type="AlphaFoldDB" id="E0SD54"/>
<proteinExistence type="predicted"/>
<dbReference type="Pfam" id="PF00248">
    <property type="entry name" value="Aldo_ket_red"/>
    <property type="match status" value="1"/>
</dbReference>
<dbReference type="STRING" id="198628.Dda3937_01967"/>
<dbReference type="CDD" id="cd19152">
    <property type="entry name" value="AKR_AKR15A"/>
    <property type="match status" value="1"/>
</dbReference>
<name>E0SD54_DICD3</name>
<accession>E0SD54</accession>
<dbReference type="GO" id="GO:0005829">
    <property type="term" value="C:cytosol"/>
    <property type="evidence" value="ECO:0007669"/>
    <property type="project" value="TreeGrafter"/>
</dbReference>